<dbReference type="InterPro" id="IPR007829">
    <property type="entry name" value="TM2"/>
</dbReference>
<dbReference type="EMBL" id="CP060131">
    <property type="protein sequence ID" value="QNG55845.1"/>
    <property type="molecule type" value="Genomic_DNA"/>
</dbReference>
<evidence type="ECO:0000259" key="7">
    <source>
        <dbReference type="Pfam" id="PF08044"/>
    </source>
</evidence>
<accession>A0A7G7MST4</accession>
<evidence type="ECO:0000313" key="9">
    <source>
        <dbReference type="Proteomes" id="UP000515728"/>
    </source>
</evidence>
<protein>
    <submittedName>
        <fullName evidence="8">DUF1707 domain-containing protein</fullName>
    </submittedName>
</protein>
<keyword evidence="2 5" id="KW-0812">Transmembrane</keyword>
<reference evidence="8 9" key="1">
    <citation type="submission" date="2020-08" db="EMBL/GenBank/DDBJ databases">
        <authorList>
            <person name="Mo P."/>
        </authorList>
    </citation>
    <scope>NUCLEOTIDE SEQUENCE [LARGE SCALE GENOMIC DNA]</scope>
    <source>
        <strain evidence="8 9">CGMCC 4.1532</strain>
    </source>
</reference>
<dbReference type="AlphaFoldDB" id="A0A7G7MST4"/>
<dbReference type="GO" id="GO:0016020">
    <property type="term" value="C:membrane"/>
    <property type="evidence" value="ECO:0007669"/>
    <property type="project" value="UniProtKB-SubCell"/>
</dbReference>
<gene>
    <name evidence="8" type="ORF">H6H00_25415</name>
</gene>
<feature type="domain" description="DUF1707" evidence="7">
    <location>
        <begin position="1"/>
        <end position="53"/>
    </location>
</feature>
<name>A0A7G7MST4_9PSEU</name>
<comment type="subcellular location">
    <subcellularLocation>
        <location evidence="1">Membrane</location>
        <topology evidence="1">Multi-pass membrane protein</topology>
    </subcellularLocation>
</comment>
<dbReference type="InterPro" id="IPR012551">
    <property type="entry name" value="DUF1707_SHOCT-like"/>
</dbReference>
<evidence type="ECO:0000259" key="6">
    <source>
        <dbReference type="Pfam" id="PF05154"/>
    </source>
</evidence>
<evidence type="ECO:0000256" key="4">
    <source>
        <dbReference type="ARBA" id="ARBA00023136"/>
    </source>
</evidence>
<dbReference type="Pfam" id="PF05154">
    <property type="entry name" value="TM2"/>
    <property type="match status" value="1"/>
</dbReference>
<proteinExistence type="predicted"/>
<feature type="transmembrane region" description="Helical" evidence="5">
    <location>
        <begin position="118"/>
        <end position="143"/>
    </location>
</feature>
<evidence type="ECO:0000256" key="1">
    <source>
        <dbReference type="ARBA" id="ARBA00004141"/>
    </source>
</evidence>
<keyword evidence="9" id="KW-1185">Reference proteome</keyword>
<keyword evidence="3 5" id="KW-1133">Transmembrane helix</keyword>
<dbReference type="KEGG" id="ppel:H6H00_25415"/>
<keyword evidence="4 5" id="KW-0472">Membrane</keyword>
<dbReference type="Pfam" id="PF08044">
    <property type="entry name" value="DUF1707"/>
    <property type="match status" value="1"/>
</dbReference>
<evidence type="ECO:0000256" key="3">
    <source>
        <dbReference type="ARBA" id="ARBA00022989"/>
    </source>
</evidence>
<feature type="domain" description="TM2" evidence="6">
    <location>
        <begin position="90"/>
        <end position="139"/>
    </location>
</feature>
<evidence type="ECO:0000313" key="8">
    <source>
        <dbReference type="EMBL" id="QNG55845.1"/>
    </source>
</evidence>
<evidence type="ECO:0000256" key="2">
    <source>
        <dbReference type="ARBA" id="ARBA00022692"/>
    </source>
</evidence>
<sequence length="156" mass="16660">MRVGHADREWAVAELGEHLAQGRLDPDEYADRAGAAYAARTRDELDVLFADLPRPAAPVAPVAYPAPYPAGRPDAAPYGIDPRSGVPYSDRSKVVAGVLQLVLPFGVGRFYSGHHGIAVGQLLLSIFLIGAIWAFVDGIVLLAGHPTDPYGRPLRP</sequence>
<dbReference type="Proteomes" id="UP000515728">
    <property type="component" value="Chromosome"/>
</dbReference>
<evidence type="ECO:0000256" key="5">
    <source>
        <dbReference type="SAM" id="Phobius"/>
    </source>
</evidence>
<organism evidence="8 9">
    <name type="scientific">Pseudonocardia petroleophila</name>
    <dbReference type="NCBI Taxonomy" id="37331"/>
    <lineage>
        <taxon>Bacteria</taxon>
        <taxon>Bacillati</taxon>
        <taxon>Actinomycetota</taxon>
        <taxon>Actinomycetes</taxon>
        <taxon>Pseudonocardiales</taxon>
        <taxon>Pseudonocardiaceae</taxon>
        <taxon>Pseudonocardia</taxon>
    </lineage>
</organism>